<feature type="region of interest" description="Disordered" evidence="1">
    <location>
        <begin position="8"/>
        <end position="30"/>
    </location>
</feature>
<gene>
    <name evidence="2" type="ORF">GCM10023176_54880</name>
</gene>
<dbReference type="Proteomes" id="UP001500307">
    <property type="component" value="Unassembled WGS sequence"/>
</dbReference>
<dbReference type="EMBL" id="BAABGU010000042">
    <property type="protein sequence ID" value="GAA4578618.1"/>
    <property type="molecule type" value="Genomic_DNA"/>
</dbReference>
<keyword evidence="3" id="KW-1185">Reference proteome</keyword>
<protein>
    <submittedName>
        <fullName evidence="2">Uncharacterized protein</fullName>
    </submittedName>
</protein>
<evidence type="ECO:0000256" key="1">
    <source>
        <dbReference type="SAM" id="MobiDB-lite"/>
    </source>
</evidence>
<evidence type="ECO:0000313" key="3">
    <source>
        <dbReference type="Proteomes" id="UP001500307"/>
    </source>
</evidence>
<sequence>MQLVRALAEMADGDGGGGGNPQSDPDRHQDFRDEAVLAGAEGYVAAEGGGVDGRGAAEVADHLVDPGLPARVALAPLDLQLVQLAA</sequence>
<accession>A0ABP8T3F3</accession>
<reference evidence="3" key="1">
    <citation type="journal article" date="2019" name="Int. J. Syst. Evol. Microbiol.">
        <title>The Global Catalogue of Microorganisms (GCM) 10K type strain sequencing project: providing services to taxonomists for standard genome sequencing and annotation.</title>
        <authorList>
            <consortium name="The Broad Institute Genomics Platform"/>
            <consortium name="The Broad Institute Genome Sequencing Center for Infectious Disease"/>
            <person name="Wu L."/>
            <person name="Ma J."/>
        </authorList>
    </citation>
    <scope>NUCLEOTIDE SEQUENCE [LARGE SCALE GENOMIC DNA]</scope>
    <source>
        <strain evidence="3">JCM 3175</strain>
    </source>
</reference>
<organism evidence="2 3">
    <name type="scientific">Micromonospora coerulea</name>
    <dbReference type="NCBI Taxonomy" id="47856"/>
    <lineage>
        <taxon>Bacteria</taxon>
        <taxon>Bacillati</taxon>
        <taxon>Actinomycetota</taxon>
        <taxon>Actinomycetes</taxon>
        <taxon>Micromonosporales</taxon>
        <taxon>Micromonosporaceae</taxon>
        <taxon>Micromonospora</taxon>
    </lineage>
</organism>
<name>A0ABP8T3F3_9ACTN</name>
<proteinExistence type="predicted"/>
<evidence type="ECO:0000313" key="2">
    <source>
        <dbReference type="EMBL" id="GAA4578618.1"/>
    </source>
</evidence>
<comment type="caution">
    <text evidence="2">The sequence shown here is derived from an EMBL/GenBank/DDBJ whole genome shotgun (WGS) entry which is preliminary data.</text>
</comment>